<evidence type="ECO:0000313" key="5">
    <source>
        <dbReference type="EMBL" id="QNT78084.1"/>
    </source>
</evidence>
<gene>
    <name evidence="5" type="primary">hcaB</name>
    <name evidence="5" type="ORF">JGUZn3_08520</name>
</gene>
<dbReference type="PANTHER" id="PTHR44196">
    <property type="entry name" value="DEHYDROGENASE/REDUCTASE SDR FAMILY MEMBER 7B"/>
    <property type="match status" value="1"/>
</dbReference>
<dbReference type="AlphaFoldDB" id="A0A7H1NQM4"/>
<dbReference type="EMBL" id="CP060244">
    <property type="protein sequence ID" value="QNT78084.1"/>
    <property type="molecule type" value="Genomic_DNA"/>
</dbReference>
<comment type="similarity">
    <text evidence="1 3">Belongs to the short-chain dehydrogenases/reductases (SDR) family.</text>
</comment>
<accession>A0A7H1NQM4</accession>
<evidence type="ECO:0000256" key="1">
    <source>
        <dbReference type="ARBA" id="ARBA00006484"/>
    </source>
</evidence>
<proteinExistence type="inferred from homology"/>
<dbReference type="GO" id="GO:0018498">
    <property type="term" value="F:2,3-dihydroxy-2,3-dihydro-phenylpropionate dehydrogenase activity"/>
    <property type="evidence" value="ECO:0007669"/>
    <property type="project" value="UniProtKB-EC"/>
</dbReference>
<dbReference type="InterPro" id="IPR020904">
    <property type="entry name" value="Sc_DH/Rdtase_CS"/>
</dbReference>
<keyword evidence="6" id="KW-1185">Reference proteome</keyword>
<evidence type="ECO:0000256" key="2">
    <source>
        <dbReference type="ARBA" id="ARBA00023002"/>
    </source>
</evidence>
<dbReference type="PRINTS" id="PR00081">
    <property type="entry name" value="GDHRDH"/>
</dbReference>
<feature type="transmembrane region" description="Helical" evidence="4">
    <location>
        <begin position="245"/>
        <end position="264"/>
    </location>
</feature>
<dbReference type="InterPro" id="IPR002347">
    <property type="entry name" value="SDR_fam"/>
</dbReference>
<keyword evidence="4" id="KW-1133">Transmembrane helix</keyword>
<dbReference type="Pfam" id="PF00106">
    <property type="entry name" value="adh_short"/>
    <property type="match status" value="1"/>
</dbReference>
<reference evidence="5 6" key="1">
    <citation type="submission" date="2020-08" db="EMBL/GenBank/DDBJ databases">
        <title>Complete genome sequence of Entomobacter blattae G55GP.</title>
        <authorList>
            <person name="Poehlein A."/>
            <person name="Guzman J."/>
            <person name="Daniel R."/>
            <person name="Vilcinskas A."/>
        </authorList>
    </citation>
    <scope>NUCLEOTIDE SEQUENCE [LARGE SCALE GENOMIC DNA]</scope>
    <source>
        <strain evidence="5 6">G55GP</strain>
    </source>
</reference>
<dbReference type="PROSITE" id="PS00061">
    <property type="entry name" value="ADH_SHORT"/>
    <property type="match status" value="1"/>
</dbReference>
<evidence type="ECO:0000313" key="6">
    <source>
        <dbReference type="Proteomes" id="UP000516349"/>
    </source>
</evidence>
<organism evidence="5 6">
    <name type="scientific">Entomobacter blattae</name>
    <dbReference type="NCBI Taxonomy" id="2762277"/>
    <lineage>
        <taxon>Bacteria</taxon>
        <taxon>Pseudomonadati</taxon>
        <taxon>Pseudomonadota</taxon>
        <taxon>Alphaproteobacteria</taxon>
        <taxon>Acetobacterales</taxon>
        <taxon>Acetobacteraceae</taxon>
        <taxon>Entomobacter</taxon>
    </lineage>
</organism>
<dbReference type="PANTHER" id="PTHR44196:SF1">
    <property type="entry name" value="DEHYDROGENASE_REDUCTASE SDR FAMILY MEMBER 7B"/>
    <property type="match status" value="1"/>
</dbReference>
<sequence length="283" mass="30757">MTSVFNKTPKTHPKKAVLSGATGGVGHALVPLLIAEGYHVGLIGRNPQKLEALHAQFPEQTSLFLQDLAEKEAASRLVTAITSQWGHISLLINNAGTITPGPAETLTAEEHDRQINVNFTTPLQLTQAFLPHIAPKGKILFINSIGGIMPLKGSAAYSATKFGLRGYALSLAQEMQARQIRVSSIFPGAIDTDMLFKEAQEGGTPLNFLAAPLTPEQVALLVLKALRQGKLEYYIPTLDGIGARLALSFPALVPPLMPFLEYWGKRGMKKYMRKMRTIRPPQA</sequence>
<dbReference type="SUPFAM" id="SSF51735">
    <property type="entry name" value="NAD(P)-binding Rossmann-fold domains"/>
    <property type="match status" value="1"/>
</dbReference>
<dbReference type="Proteomes" id="UP000516349">
    <property type="component" value="Chromosome"/>
</dbReference>
<dbReference type="InterPro" id="IPR036291">
    <property type="entry name" value="NAD(P)-bd_dom_sf"/>
</dbReference>
<evidence type="ECO:0000256" key="3">
    <source>
        <dbReference type="RuleBase" id="RU000363"/>
    </source>
</evidence>
<dbReference type="PRINTS" id="PR00080">
    <property type="entry name" value="SDRFAMILY"/>
</dbReference>
<dbReference type="RefSeq" id="WP_203414455.1">
    <property type="nucleotide sequence ID" value="NZ_CP060244.1"/>
</dbReference>
<dbReference type="Gene3D" id="3.40.50.720">
    <property type="entry name" value="NAD(P)-binding Rossmann-like Domain"/>
    <property type="match status" value="1"/>
</dbReference>
<evidence type="ECO:0000256" key="4">
    <source>
        <dbReference type="SAM" id="Phobius"/>
    </source>
</evidence>
<name>A0A7H1NQM4_9PROT</name>
<dbReference type="EC" id="1.3.1.87" evidence="5"/>
<protein>
    <submittedName>
        <fullName evidence="5">3-phenylpropionate-dihydrodiol/cinnamic acid-dihydrodiol dehydrogenase</fullName>
        <ecNumber evidence="5">1.3.1.87</ecNumber>
    </submittedName>
</protein>
<keyword evidence="4" id="KW-0812">Transmembrane</keyword>
<dbReference type="GO" id="GO:0016020">
    <property type="term" value="C:membrane"/>
    <property type="evidence" value="ECO:0007669"/>
    <property type="project" value="TreeGrafter"/>
</dbReference>
<dbReference type="CDD" id="cd05233">
    <property type="entry name" value="SDR_c"/>
    <property type="match status" value="1"/>
</dbReference>
<keyword evidence="2 5" id="KW-0560">Oxidoreductase</keyword>
<dbReference type="KEGG" id="ebla:JGUZn3_08520"/>
<keyword evidence="4" id="KW-0472">Membrane</keyword>